<proteinExistence type="predicted"/>
<dbReference type="EMBL" id="QVNQ01000001">
    <property type="protein sequence ID" value="RFS87239.1"/>
    <property type="molecule type" value="Genomic_DNA"/>
</dbReference>
<evidence type="ECO:0000256" key="1">
    <source>
        <dbReference type="SAM" id="SignalP"/>
    </source>
</evidence>
<sequence>MRSLSVFAATLTVATAVGTAIVSPASAGSSPTDGAGQEATGGENCVVHLNSNNSMKCFDTFTEAIADATAGRITNAPRDARSAMADSGLDRRLNGLGTSGPGIVLAIEYADGNYAGRHNIYTGSAGCDNDDDVEWSVEALGSFNDTITSFRNYAECQANHYEHNDFEGASTGWLNDTPNIGEAMNDQTSSIQWR</sequence>
<evidence type="ECO:0000313" key="2">
    <source>
        <dbReference type="EMBL" id="RFS87239.1"/>
    </source>
</evidence>
<dbReference type="AlphaFoldDB" id="A0A372GQ53"/>
<keyword evidence="1" id="KW-0732">Signal</keyword>
<dbReference type="InterPro" id="IPR011024">
    <property type="entry name" value="G_crystallin-like"/>
</dbReference>
<keyword evidence="3" id="KW-1185">Reference proteome</keyword>
<feature type="chain" id="PRO_5017001724" evidence="1">
    <location>
        <begin position="28"/>
        <end position="194"/>
    </location>
</feature>
<gene>
    <name evidence="2" type="ORF">D0T12_03080</name>
</gene>
<comment type="caution">
    <text evidence="2">The sequence shown here is derived from an EMBL/GenBank/DDBJ whole genome shotgun (WGS) entry which is preliminary data.</text>
</comment>
<protein>
    <submittedName>
        <fullName evidence="2">Uncharacterized protein</fullName>
    </submittedName>
</protein>
<reference evidence="2 3" key="1">
    <citation type="submission" date="2018-08" db="EMBL/GenBank/DDBJ databases">
        <title>Actinomadura spongicola sp. nov., isolated from marine sponge Leucetta chagosensis.</title>
        <authorList>
            <person name="Li L."/>
            <person name="Lin H.W."/>
        </authorList>
    </citation>
    <scope>NUCLEOTIDE SEQUENCE [LARGE SCALE GENOMIC DNA]</scope>
    <source>
        <strain evidence="2 3">LHW52907</strain>
    </source>
</reference>
<accession>A0A372GQ53</accession>
<evidence type="ECO:0000313" key="3">
    <source>
        <dbReference type="Proteomes" id="UP000262882"/>
    </source>
</evidence>
<dbReference type="SUPFAM" id="SSF49695">
    <property type="entry name" value="gamma-Crystallin-like"/>
    <property type="match status" value="1"/>
</dbReference>
<dbReference type="Proteomes" id="UP000262882">
    <property type="component" value="Unassembled WGS sequence"/>
</dbReference>
<name>A0A372GQ53_9ACTN</name>
<dbReference type="Gene3D" id="2.60.20.10">
    <property type="entry name" value="Crystallins"/>
    <property type="match status" value="1"/>
</dbReference>
<organism evidence="2 3">
    <name type="scientific">Actinomadura spongiicola</name>
    <dbReference type="NCBI Taxonomy" id="2303421"/>
    <lineage>
        <taxon>Bacteria</taxon>
        <taxon>Bacillati</taxon>
        <taxon>Actinomycetota</taxon>
        <taxon>Actinomycetes</taxon>
        <taxon>Streptosporangiales</taxon>
        <taxon>Thermomonosporaceae</taxon>
        <taxon>Actinomadura</taxon>
    </lineage>
</organism>
<feature type="signal peptide" evidence="1">
    <location>
        <begin position="1"/>
        <end position="27"/>
    </location>
</feature>